<sequence>MGLTGLRKPASAQANPNYYGPPGGAPPGAYPGQAPPGQYPPSGPGGPGGPPPQGGQKAGAPGAYQAPQYQAYSGGPGGKPPGGPGGPAPYGQTPMSPSSYGYNQPPPPPYQGAPAIPPRPGAMSGGMHNPSPYGGGYQSPPPPQQQYNPYGGPSPNPPYQGSPFGQSNPYAPPVQQYGQPQQQMPPYNNPYGGPSQQTYGQPHTPQPSYYAPQGQQPMGGPAGGPGQVNPQQYMQVLQQTVVDNKIQNFFPPPRLEQISRTISNQIDRLRQGWNLPLEVAVDFVKLALFDIIIYIDDSGSMAFEEGGERIKDLKLILERVAFAATLFDHDGISLRFMNNDLARNNITQPQEIEQIISQVQFKGLTPMGTSLKSKVLDPLVLAPARSNGLQKPILVITITDGQPAGEPESAVQDAVKSTSDELARTQYGAGAVSFQFAQVGNDLRAREFLGRLDRDPRIGHLIDCTSNYEVEADEMSKSSPPVNLTVELWLTKLLLGAIDPSYDRKDEAGHAPPPQQGGYGGPQGYGAPPPQQYGAPQGQYGGPQGQYGAPPPGQYGAPPPGQYGGQQQQYGAPQGQYGAPPPGQYGAPPPGQYGGGYPGGKPPKY</sequence>
<feature type="compositionally biased region" description="Low complexity" evidence="1">
    <location>
        <begin position="565"/>
        <end position="578"/>
    </location>
</feature>
<organism evidence="4 5">
    <name type="scientific">Orbilia oligospora</name>
    <name type="common">Nematode-trapping fungus</name>
    <name type="synonym">Arthrobotrys oligospora</name>
    <dbReference type="NCBI Taxonomy" id="2813651"/>
    <lineage>
        <taxon>Eukaryota</taxon>
        <taxon>Fungi</taxon>
        <taxon>Dikarya</taxon>
        <taxon>Ascomycota</taxon>
        <taxon>Pezizomycotina</taxon>
        <taxon>Orbiliomycetes</taxon>
        <taxon>Orbiliales</taxon>
        <taxon>Orbiliaceae</taxon>
        <taxon>Orbilia</taxon>
    </lineage>
</organism>
<accession>A0A7C8UGU5</accession>
<feature type="compositionally biased region" description="Pro residues" evidence="1">
    <location>
        <begin position="104"/>
        <end position="120"/>
    </location>
</feature>
<feature type="compositionally biased region" description="Low complexity" evidence="1">
    <location>
        <begin position="54"/>
        <end position="73"/>
    </location>
</feature>
<proteinExistence type="predicted"/>
<dbReference type="PANTHER" id="PTHR34706">
    <property type="entry name" value="SLR1338 PROTEIN"/>
    <property type="match status" value="1"/>
</dbReference>
<evidence type="ECO:0000259" key="2">
    <source>
        <dbReference type="PROSITE" id="PS50234"/>
    </source>
</evidence>
<dbReference type="SUPFAM" id="SSF53300">
    <property type="entry name" value="vWA-like"/>
    <property type="match status" value="1"/>
</dbReference>
<feature type="compositionally biased region" description="Pro residues" evidence="1">
    <location>
        <begin position="23"/>
        <end position="53"/>
    </location>
</feature>
<comment type="caution">
    <text evidence="4">The sequence shown here is derived from an EMBL/GenBank/DDBJ whole genome shotgun (WGS) entry which is preliminary data.</text>
</comment>
<feature type="compositionally biased region" description="Pro residues" evidence="1">
    <location>
        <begin position="78"/>
        <end position="87"/>
    </location>
</feature>
<dbReference type="Proteomes" id="UP000472727">
    <property type="component" value="Unassembled WGS sequence"/>
</dbReference>
<feature type="compositionally biased region" description="Low complexity" evidence="1">
    <location>
        <begin position="173"/>
        <end position="191"/>
    </location>
</feature>
<dbReference type="InterPro" id="IPR002035">
    <property type="entry name" value="VWF_A"/>
</dbReference>
<feature type="compositionally biased region" description="Pro residues" evidence="1">
    <location>
        <begin position="549"/>
        <end position="561"/>
    </location>
</feature>
<gene>
    <name evidence="4" type="ORF">TWF106_011089</name>
    <name evidence="3" type="ORF">TWF679_002490</name>
</gene>
<feature type="domain" description="VWFA" evidence="2">
    <location>
        <begin position="290"/>
        <end position="498"/>
    </location>
</feature>
<evidence type="ECO:0000256" key="1">
    <source>
        <dbReference type="SAM" id="MobiDB-lite"/>
    </source>
</evidence>
<dbReference type="AlphaFoldDB" id="A0A7C8UGU5"/>
<reference evidence="4 5" key="1">
    <citation type="submission" date="2019-06" db="EMBL/GenBank/DDBJ databases">
        <authorList>
            <person name="Palmer J.M."/>
        </authorList>
    </citation>
    <scope>NUCLEOTIDE SEQUENCE [LARGE SCALE GENOMIC DNA]</scope>
    <source>
        <strain evidence="4 5">TWF106</strain>
        <strain evidence="3">TWF679</strain>
    </source>
</reference>
<dbReference type="EMBL" id="WIWT01000144">
    <property type="protein sequence ID" value="KAF3197934.1"/>
    <property type="molecule type" value="Genomic_DNA"/>
</dbReference>
<dbReference type="Proteomes" id="UP000614610">
    <property type="component" value="Unassembled WGS sequence"/>
</dbReference>
<dbReference type="OrthoDB" id="2142040at2759"/>
<dbReference type="PANTHER" id="PTHR34706:SF2">
    <property type="entry name" value="RFEF"/>
    <property type="match status" value="1"/>
</dbReference>
<feature type="compositionally biased region" description="Polar residues" evidence="1">
    <location>
        <begin position="194"/>
        <end position="207"/>
    </location>
</feature>
<evidence type="ECO:0000313" key="3">
    <source>
        <dbReference type="EMBL" id="KAF3197934.1"/>
    </source>
</evidence>
<feature type="region of interest" description="Disordered" evidence="1">
    <location>
        <begin position="503"/>
        <end position="605"/>
    </location>
</feature>
<name>A0A7C8UGU5_ORBOL</name>
<feature type="compositionally biased region" description="Pro residues" evidence="1">
    <location>
        <begin position="579"/>
        <end position="591"/>
    </location>
</feature>
<feature type="region of interest" description="Disordered" evidence="1">
    <location>
        <begin position="1"/>
        <end position="229"/>
    </location>
</feature>
<dbReference type="InterPro" id="IPR036465">
    <property type="entry name" value="vWFA_dom_sf"/>
</dbReference>
<protein>
    <recommendedName>
        <fullName evidence="2">VWFA domain-containing protein</fullName>
    </recommendedName>
</protein>
<dbReference type="EMBL" id="WIWS01000088">
    <property type="protein sequence ID" value="KAF3209120.1"/>
    <property type="molecule type" value="Genomic_DNA"/>
</dbReference>
<dbReference type="Gene3D" id="3.40.50.410">
    <property type="entry name" value="von Willebrand factor, type A domain"/>
    <property type="match status" value="1"/>
</dbReference>
<evidence type="ECO:0000313" key="5">
    <source>
        <dbReference type="Proteomes" id="UP000472727"/>
    </source>
</evidence>
<dbReference type="PROSITE" id="PS50234">
    <property type="entry name" value="VWFA"/>
    <property type="match status" value="1"/>
</dbReference>
<evidence type="ECO:0000313" key="4">
    <source>
        <dbReference type="EMBL" id="KAF3209120.1"/>
    </source>
</evidence>